<reference evidence="2" key="1">
    <citation type="journal article" date="2012" name="PLoS ONE">
        <title>Gene sets for utilization of primary and secondary nutrition supplies in the distal gut of endangered iberian lynx.</title>
        <authorList>
            <person name="Alcaide M."/>
            <person name="Messina E."/>
            <person name="Richter M."/>
            <person name="Bargiela R."/>
            <person name="Peplies J."/>
            <person name="Huws S.A."/>
            <person name="Newbold C.J."/>
            <person name="Golyshin P.N."/>
            <person name="Simon M.A."/>
            <person name="Lopez G."/>
            <person name="Yakimov M.M."/>
            <person name="Ferrer M."/>
        </authorList>
    </citation>
    <scope>NUCLEOTIDE SEQUENCE</scope>
</reference>
<dbReference type="SUPFAM" id="SSF53850">
    <property type="entry name" value="Periplasmic binding protein-like II"/>
    <property type="match status" value="1"/>
</dbReference>
<comment type="caution">
    <text evidence="2">The sequence shown here is derived from an EMBL/GenBank/DDBJ whole genome shotgun (WGS) entry which is preliminary data.</text>
</comment>
<proteinExistence type="predicted"/>
<protein>
    <submittedName>
        <fullName evidence="2">Oligopeptide ABC transporter, oligopeptide-binding protein</fullName>
    </submittedName>
</protein>
<dbReference type="Pfam" id="PF00496">
    <property type="entry name" value="SBP_bac_5"/>
    <property type="match status" value="1"/>
</dbReference>
<accession>J9F5D7</accession>
<feature type="non-terminal residue" evidence="2">
    <location>
        <position position="1"/>
    </location>
</feature>
<gene>
    <name evidence="2" type="ORF">EVA_21787</name>
</gene>
<dbReference type="Gene3D" id="3.40.190.10">
    <property type="entry name" value="Periplasmic binding protein-like II"/>
    <property type="match status" value="1"/>
</dbReference>
<feature type="non-terminal residue" evidence="2">
    <location>
        <position position="106"/>
    </location>
</feature>
<organism evidence="2">
    <name type="scientific">gut metagenome</name>
    <dbReference type="NCBI Taxonomy" id="749906"/>
    <lineage>
        <taxon>unclassified sequences</taxon>
        <taxon>metagenomes</taxon>
        <taxon>organismal metagenomes</taxon>
    </lineage>
</organism>
<sequence length="106" mass="12621">VKSMNNENMWYNGAYTMTSYIHNNEKIFTKNPLYWDTECKRFDTVNVRLVESNDVAFQLYQSGEIDEVALTESNLKTISSNENNEFYNYLVEKPADKYSYQIHFNF</sequence>
<dbReference type="AlphaFoldDB" id="J9F5D7"/>
<dbReference type="EMBL" id="AMCI01009048">
    <property type="protein sequence ID" value="EJW90106.1"/>
    <property type="molecule type" value="Genomic_DNA"/>
</dbReference>
<name>J9F5D7_9ZZZZ</name>
<feature type="domain" description="Solute-binding protein family 5" evidence="1">
    <location>
        <begin position="4"/>
        <end position="105"/>
    </location>
</feature>
<evidence type="ECO:0000259" key="1">
    <source>
        <dbReference type="Pfam" id="PF00496"/>
    </source>
</evidence>
<dbReference type="InterPro" id="IPR000914">
    <property type="entry name" value="SBP_5_dom"/>
</dbReference>
<evidence type="ECO:0000313" key="2">
    <source>
        <dbReference type="EMBL" id="EJW90106.1"/>
    </source>
</evidence>